<reference evidence="11" key="1">
    <citation type="submission" date="2017-09" db="EMBL/GenBank/DDBJ databases">
        <title>Depth-based differentiation of microbial function through sediment-hosted aquifers and enrichment of novel symbionts in the deep terrestrial subsurface.</title>
        <authorList>
            <person name="Probst A.J."/>
            <person name="Ladd B."/>
            <person name="Jarett J.K."/>
            <person name="Geller-Mcgrath D.E."/>
            <person name="Sieber C.M.K."/>
            <person name="Emerson J.B."/>
            <person name="Anantharaman K."/>
            <person name="Thomas B.C."/>
            <person name="Malmstrom R."/>
            <person name="Stieglmeier M."/>
            <person name="Klingl A."/>
            <person name="Woyke T."/>
            <person name="Ryan C.M."/>
            <person name="Banfield J.F."/>
        </authorList>
    </citation>
    <scope>NUCLEOTIDE SEQUENCE [LARGE SCALE GENOMIC DNA]</scope>
</reference>
<dbReference type="Proteomes" id="UP000231464">
    <property type="component" value="Unassembled WGS sequence"/>
</dbReference>
<dbReference type="Pfam" id="PF00534">
    <property type="entry name" value="Glycos_transf_1"/>
    <property type="match status" value="1"/>
</dbReference>
<dbReference type="InterPro" id="IPR011835">
    <property type="entry name" value="GS/SS"/>
</dbReference>
<evidence type="ECO:0000256" key="1">
    <source>
        <dbReference type="ARBA" id="ARBA00001478"/>
    </source>
</evidence>
<organism evidence="10 11">
    <name type="scientific">Candidatus Kuenenbacteria bacterium CG10_big_fil_rev_8_21_14_0_10_36_11</name>
    <dbReference type="NCBI Taxonomy" id="1974618"/>
    <lineage>
        <taxon>Bacteria</taxon>
        <taxon>Candidatus Kueneniibacteriota</taxon>
    </lineage>
</organism>
<name>A0A2M6WB52_9BACT</name>
<comment type="function">
    <text evidence="2 7">Synthesizes alpha-1,4-glucan chains using ADP-glucose.</text>
</comment>
<dbReference type="EC" id="2.4.1.21" evidence="7"/>
<evidence type="ECO:0000259" key="9">
    <source>
        <dbReference type="Pfam" id="PF08323"/>
    </source>
</evidence>
<feature type="domain" description="Glycosyl transferase family 1" evidence="8">
    <location>
        <begin position="297"/>
        <end position="458"/>
    </location>
</feature>
<dbReference type="GO" id="GO:0009011">
    <property type="term" value="F:alpha-1,4-glucan glucosyltransferase (ADP-glucose donor) activity"/>
    <property type="evidence" value="ECO:0007669"/>
    <property type="project" value="UniProtKB-UniRule"/>
</dbReference>
<dbReference type="AlphaFoldDB" id="A0A2M6WB52"/>
<evidence type="ECO:0000256" key="2">
    <source>
        <dbReference type="ARBA" id="ARBA00002764"/>
    </source>
</evidence>
<comment type="pathway">
    <text evidence="7">Glycan biosynthesis; glycogen biosynthesis.</text>
</comment>
<proteinExistence type="inferred from homology"/>
<sequence length="496" mass="57657">MNLKIASISAEIEPYAKSGGLADVAGSLPKALKRQGHQIIVVTPFYRGKIEPEKHKLKKIMENLTIKIDKKNQENFNIWQGELAEDLPIYLIENEKYFNARQYLYDSTSPDENARFWFFDLAVLKFLEEIKFLPDIIHCHDWQTGLIPYFLKKNFKNLELSAATTVYTIHNLVFQFGHNWWKIAPELRDSGHNGLPDFSDAERREAINFAKRAILNADVINTVSETYAEEIMTKDFGQDLHRILKNRKDRVFGIINGIDYKDYNPHNDPGLHRNYDWHNFKVKEKNKMFLQKMIGLPINKNIPMIGMVTRITEQKGFDLVKEIADIVLRFNLQIVVIGSGENIYMDKLKELMKKNPDKIYANLEFVSSKDTTKIYAGSDILLIPSRFEPCGVIQMIAMRYGAIPVVRHVGGLIDTVYDYNPKNQTGNGFVFHPYDSIAMLIAITRAIETYQRQNEWDKLVNKVMRQSFSWEYPARKYVELFKKAIEIKKLDKEKSI</sequence>
<evidence type="ECO:0000256" key="4">
    <source>
        <dbReference type="ARBA" id="ARBA00022676"/>
    </source>
</evidence>
<comment type="catalytic activity">
    <reaction evidence="1 7">
        <text>[(1-&gt;4)-alpha-D-glucosyl](n) + ADP-alpha-D-glucose = [(1-&gt;4)-alpha-D-glucosyl](n+1) + ADP + H(+)</text>
        <dbReference type="Rhea" id="RHEA:18189"/>
        <dbReference type="Rhea" id="RHEA-COMP:9584"/>
        <dbReference type="Rhea" id="RHEA-COMP:9587"/>
        <dbReference type="ChEBI" id="CHEBI:15378"/>
        <dbReference type="ChEBI" id="CHEBI:15444"/>
        <dbReference type="ChEBI" id="CHEBI:57498"/>
        <dbReference type="ChEBI" id="CHEBI:456216"/>
        <dbReference type="EC" id="2.4.1.21"/>
    </reaction>
</comment>
<dbReference type="InterPro" id="IPR001296">
    <property type="entry name" value="Glyco_trans_1"/>
</dbReference>
<dbReference type="PANTHER" id="PTHR45825">
    <property type="entry name" value="GRANULE-BOUND STARCH SYNTHASE 1, CHLOROPLASTIC/AMYLOPLASTIC"/>
    <property type="match status" value="1"/>
</dbReference>
<dbReference type="SUPFAM" id="SSF53756">
    <property type="entry name" value="UDP-Glycosyltransferase/glycogen phosphorylase"/>
    <property type="match status" value="1"/>
</dbReference>
<dbReference type="UniPathway" id="UPA00164"/>
<accession>A0A2M6WB52</accession>
<keyword evidence="4 7" id="KW-0328">Glycosyltransferase</keyword>
<dbReference type="EMBL" id="PFBP01000013">
    <property type="protein sequence ID" value="PIT90012.1"/>
    <property type="molecule type" value="Genomic_DNA"/>
</dbReference>
<comment type="caution">
    <text evidence="10">The sequence shown here is derived from an EMBL/GenBank/DDBJ whole genome shotgun (WGS) entry which is preliminary data.</text>
</comment>
<dbReference type="Gene3D" id="3.40.50.2000">
    <property type="entry name" value="Glycogen Phosphorylase B"/>
    <property type="match status" value="2"/>
</dbReference>
<protein>
    <recommendedName>
        <fullName evidence="7">Glycogen synthase</fullName>
        <ecNumber evidence="7">2.4.1.21</ecNumber>
    </recommendedName>
    <alternativeName>
        <fullName evidence="7">Starch [bacterial glycogen] synthase</fullName>
    </alternativeName>
</protein>
<dbReference type="PANTHER" id="PTHR45825:SF11">
    <property type="entry name" value="ALPHA AMYLASE DOMAIN-CONTAINING PROTEIN"/>
    <property type="match status" value="1"/>
</dbReference>
<dbReference type="Pfam" id="PF08323">
    <property type="entry name" value="Glyco_transf_5"/>
    <property type="match status" value="1"/>
</dbReference>
<evidence type="ECO:0000256" key="3">
    <source>
        <dbReference type="ARBA" id="ARBA00010281"/>
    </source>
</evidence>
<gene>
    <name evidence="7" type="primary">glgA</name>
    <name evidence="10" type="ORF">COU23_00875</name>
</gene>
<dbReference type="NCBIfam" id="TIGR02095">
    <property type="entry name" value="glgA"/>
    <property type="match status" value="1"/>
</dbReference>
<dbReference type="GO" id="GO:0004373">
    <property type="term" value="F:alpha-1,4-glucan glucosyltransferase (UDP-glucose donor) activity"/>
    <property type="evidence" value="ECO:0007669"/>
    <property type="project" value="InterPro"/>
</dbReference>
<evidence type="ECO:0000256" key="7">
    <source>
        <dbReference type="HAMAP-Rule" id="MF_00484"/>
    </source>
</evidence>
<keyword evidence="5 7" id="KW-0808">Transferase</keyword>
<evidence type="ECO:0000256" key="6">
    <source>
        <dbReference type="ARBA" id="ARBA00023056"/>
    </source>
</evidence>
<evidence type="ECO:0000313" key="11">
    <source>
        <dbReference type="Proteomes" id="UP000231464"/>
    </source>
</evidence>
<dbReference type="InterPro" id="IPR013534">
    <property type="entry name" value="Starch_synth_cat_dom"/>
</dbReference>
<feature type="binding site" evidence="7">
    <location>
        <position position="17"/>
    </location>
    <ligand>
        <name>ADP-alpha-D-glucose</name>
        <dbReference type="ChEBI" id="CHEBI:57498"/>
    </ligand>
</feature>
<dbReference type="HAMAP" id="MF_00484">
    <property type="entry name" value="Glycogen_synth"/>
    <property type="match status" value="1"/>
</dbReference>
<keyword evidence="6 7" id="KW-0320">Glycogen biosynthesis</keyword>
<comment type="similarity">
    <text evidence="3 7">Belongs to the glycosyltransferase 1 family. Bacterial/plant glycogen synthase subfamily.</text>
</comment>
<dbReference type="CDD" id="cd03791">
    <property type="entry name" value="GT5_Glycogen_synthase_DULL1-like"/>
    <property type="match status" value="1"/>
</dbReference>
<feature type="domain" description="Starch synthase catalytic" evidence="9">
    <location>
        <begin position="4"/>
        <end position="245"/>
    </location>
</feature>
<evidence type="ECO:0000313" key="10">
    <source>
        <dbReference type="EMBL" id="PIT90012.1"/>
    </source>
</evidence>
<evidence type="ECO:0000259" key="8">
    <source>
        <dbReference type="Pfam" id="PF00534"/>
    </source>
</evidence>
<dbReference type="GO" id="GO:0005978">
    <property type="term" value="P:glycogen biosynthetic process"/>
    <property type="evidence" value="ECO:0007669"/>
    <property type="project" value="UniProtKB-UniRule"/>
</dbReference>
<evidence type="ECO:0000256" key="5">
    <source>
        <dbReference type="ARBA" id="ARBA00022679"/>
    </source>
</evidence>